<dbReference type="AlphaFoldDB" id="A0A1I6UND2"/>
<organism evidence="1 2">
    <name type="scientific">Marininema halotolerans</name>
    <dbReference type="NCBI Taxonomy" id="1155944"/>
    <lineage>
        <taxon>Bacteria</taxon>
        <taxon>Bacillati</taxon>
        <taxon>Bacillota</taxon>
        <taxon>Bacilli</taxon>
        <taxon>Bacillales</taxon>
        <taxon>Thermoactinomycetaceae</taxon>
        <taxon>Marininema</taxon>
    </lineage>
</organism>
<gene>
    <name evidence="1" type="ORF">SAMN05444972_11847</name>
</gene>
<proteinExistence type="predicted"/>
<dbReference type="Proteomes" id="UP000198660">
    <property type="component" value="Unassembled WGS sequence"/>
</dbReference>
<evidence type="ECO:0000313" key="2">
    <source>
        <dbReference type="Proteomes" id="UP000198660"/>
    </source>
</evidence>
<keyword evidence="2" id="KW-1185">Reference proteome</keyword>
<evidence type="ECO:0000313" key="1">
    <source>
        <dbReference type="EMBL" id="SFT02921.1"/>
    </source>
</evidence>
<dbReference type="RefSeq" id="WP_091839686.1">
    <property type="nucleotide sequence ID" value="NZ_FPAA01000018.1"/>
</dbReference>
<accession>A0A1I6UND2</accession>
<sequence>MKYAIGVTPFPEVTDDILPVKYLLHDVEFFGDEWVEEIVGDIDQVLNGKKTWVDTGSNACSIEIYKDNTKVMFYYGNEEECKIETIELRRLIVQWSKMVSDVEKLVEEYQSRLRRWKASSSKGENAMKYVLELHPVAKLAVGIQQFNHLLTDDVTNGVDHIQMIDHVLDNERKTVKTEGERYMLVIYKDKAIATNKRNGYQSEIETVELRRLIEQWVEMKKRIKQIVENHNDG</sequence>
<protein>
    <submittedName>
        <fullName evidence="1">Uncharacterized protein</fullName>
    </submittedName>
</protein>
<dbReference type="OrthoDB" id="2882689at2"/>
<name>A0A1I6UND2_9BACL</name>
<reference evidence="2" key="1">
    <citation type="submission" date="2016-10" db="EMBL/GenBank/DDBJ databases">
        <authorList>
            <person name="Varghese N."/>
            <person name="Submissions S."/>
        </authorList>
    </citation>
    <scope>NUCLEOTIDE SEQUENCE [LARGE SCALE GENOMIC DNA]</scope>
    <source>
        <strain evidence="2">DSM 45789</strain>
    </source>
</reference>
<dbReference type="EMBL" id="FPAA01000018">
    <property type="protein sequence ID" value="SFT02921.1"/>
    <property type="molecule type" value="Genomic_DNA"/>
</dbReference>